<gene>
    <name evidence="2" type="ORF">SVIM_LOCUS29643</name>
</gene>
<dbReference type="PANTHER" id="PTHR33431">
    <property type="entry name" value="ENABLED-LIKE PROTEIN (DUF1635)"/>
    <property type="match status" value="1"/>
</dbReference>
<dbReference type="PANTHER" id="PTHR33431:SF12">
    <property type="entry name" value="HIGH MOBILITY GROUP BOX PROTEIN, PUTATIVE (DUF1635)-RELATED"/>
    <property type="match status" value="1"/>
</dbReference>
<protein>
    <submittedName>
        <fullName evidence="2">Uncharacterized protein</fullName>
    </submittedName>
</protein>
<dbReference type="InterPro" id="IPR012862">
    <property type="entry name" value="DUF1635"/>
</dbReference>
<evidence type="ECO:0000256" key="1">
    <source>
        <dbReference type="SAM" id="Coils"/>
    </source>
</evidence>
<dbReference type="AlphaFoldDB" id="A0A6N2KIF4"/>
<proteinExistence type="predicted"/>
<name>A0A6N2KIF4_SALVM</name>
<organism evidence="2">
    <name type="scientific">Salix viminalis</name>
    <name type="common">Common osier</name>
    <name type="synonym">Basket willow</name>
    <dbReference type="NCBI Taxonomy" id="40686"/>
    <lineage>
        <taxon>Eukaryota</taxon>
        <taxon>Viridiplantae</taxon>
        <taxon>Streptophyta</taxon>
        <taxon>Embryophyta</taxon>
        <taxon>Tracheophyta</taxon>
        <taxon>Spermatophyta</taxon>
        <taxon>Magnoliopsida</taxon>
        <taxon>eudicotyledons</taxon>
        <taxon>Gunneridae</taxon>
        <taxon>Pentapetalae</taxon>
        <taxon>rosids</taxon>
        <taxon>fabids</taxon>
        <taxon>Malpighiales</taxon>
        <taxon>Salicaceae</taxon>
        <taxon>Saliceae</taxon>
        <taxon>Salix</taxon>
    </lineage>
</organism>
<sequence length="363" mass="39928">MNKYRETRKGEYYFKEETEVLKEWNLRKKKKWRTWVLCGSCEEVGSFYSFDNLFPLFVSSSGSCLSFDELKQKLVYTTIELGSLKVEANEEMRKHKEDVNHLINLLKMAYHERDEAKGQLQKLVNKLKLSTATGLLPILPQAQPESPLVMPARANSSITESNSLSDTYNHQSHGSSPVDSLFDAVTSPDFSNINMADSCHMGFVNNTLVQDYDGSVATGLVAPAVAKIDPADVVIDKFVKGKVLPENGKLLPAVMETAPLLQTLLLAGPLPRWRNPPPLHPFKIPPVSISGETPNLTASSSCLAQQPLASPSYIELSRGSSQMCSASLLDFATGASGSGIDNGRLLNSGAIHQIPACKRQRFQ</sequence>
<reference evidence="2" key="1">
    <citation type="submission" date="2019-03" db="EMBL/GenBank/DDBJ databases">
        <authorList>
            <person name="Mank J."/>
            <person name="Almeida P."/>
        </authorList>
    </citation>
    <scope>NUCLEOTIDE SEQUENCE</scope>
    <source>
        <strain evidence="2">78183</strain>
    </source>
</reference>
<dbReference type="Pfam" id="PF07795">
    <property type="entry name" value="DUF1635"/>
    <property type="match status" value="1"/>
</dbReference>
<accession>A0A6N2KIF4</accession>
<keyword evidence="1" id="KW-0175">Coiled coil</keyword>
<evidence type="ECO:0000313" key="2">
    <source>
        <dbReference type="EMBL" id="VFU23000.1"/>
    </source>
</evidence>
<dbReference type="EMBL" id="CAADRP010000102">
    <property type="protein sequence ID" value="VFU23000.1"/>
    <property type="molecule type" value="Genomic_DNA"/>
</dbReference>
<feature type="coiled-coil region" evidence="1">
    <location>
        <begin position="85"/>
        <end position="126"/>
    </location>
</feature>